<gene>
    <name evidence="7" type="ORF">COT75_01115</name>
</gene>
<dbReference type="Pfam" id="PF04932">
    <property type="entry name" value="Wzy_C"/>
    <property type="match status" value="1"/>
</dbReference>
<keyword evidence="3 5" id="KW-1133">Transmembrane helix</keyword>
<evidence type="ECO:0000313" key="7">
    <source>
        <dbReference type="EMBL" id="PIS09512.1"/>
    </source>
</evidence>
<feature type="transmembrane region" description="Helical" evidence="5">
    <location>
        <begin position="123"/>
        <end position="141"/>
    </location>
</feature>
<comment type="caution">
    <text evidence="7">The sequence shown here is derived from an EMBL/GenBank/DDBJ whole genome shotgun (WGS) entry which is preliminary data.</text>
</comment>
<feature type="transmembrane region" description="Helical" evidence="5">
    <location>
        <begin position="258"/>
        <end position="276"/>
    </location>
</feature>
<dbReference type="GO" id="GO:0016020">
    <property type="term" value="C:membrane"/>
    <property type="evidence" value="ECO:0007669"/>
    <property type="project" value="UniProtKB-SubCell"/>
</dbReference>
<evidence type="ECO:0000256" key="3">
    <source>
        <dbReference type="ARBA" id="ARBA00022989"/>
    </source>
</evidence>
<dbReference type="AlphaFoldDB" id="A0A2H0WA33"/>
<feature type="transmembrane region" description="Helical" evidence="5">
    <location>
        <begin position="363"/>
        <end position="385"/>
    </location>
</feature>
<evidence type="ECO:0000256" key="4">
    <source>
        <dbReference type="ARBA" id="ARBA00023136"/>
    </source>
</evidence>
<dbReference type="Proteomes" id="UP000230093">
    <property type="component" value="Unassembled WGS sequence"/>
</dbReference>
<sequence length="483" mass="55547">MKLAAKKQFHFLLLVTLLFYGLGLVFANTLARVILLGIVYWLVIFSLVRKWQLSLWLTLVAFLIFDRGKSLEFYLIPSKLMYRPDKMVDLNYHLIFTFSDLVFFLLFFSLWRRREFFFPKKEDWNLFAFLVWGGISCLFAFQPPLAFFSWLLLLRTAALYFLAQFFLRQSNFRQHLMVLLAAGAIFEGGLAFLQVLTRGTVIGGMMSAATIGGIPVQENVDFFRAQGTFYHPNFLAVFFSLLIPLFFFSLLREKPGSFFFFLEFAAFGFSLLGLLFTLSRVAWLVIFLVLAGGLVVLNRLFPDFKARISQLSSTVGFKRLIAVSLVFLVIIFLPRVSSMLTTFSELGSGGYRLELFRRALKLMARFPLFGVGLNGFSSAMFYQLPEQFKFYPAQPHNLFLQIGAEMGIPALLLFLIFLIGKSVSFLKEERATVFNLSSVLNWGIFFSAISFLLVSLAYPTFLVHRLFDYFFIFLGSLVWQNEL</sequence>
<feature type="transmembrane region" description="Helical" evidence="5">
    <location>
        <begin position="176"/>
        <end position="196"/>
    </location>
</feature>
<evidence type="ECO:0000256" key="2">
    <source>
        <dbReference type="ARBA" id="ARBA00022692"/>
    </source>
</evidence>
<comment type="subcellular location">
    <subcellularLocation>
        <location evidence="1">Membrane</location>
        <topology evidence="1">Multi-pass membrane protein</topology>
    </subcellularLocation>
</comment>
<feature type="transmembrane region" description="Helical" evidence="5">
    <location>
        <begin position="90"/>
        <end position="111"/>
    </location>
</feature>
<feature type="transmembrane region" description="Helical" evidence="5">
    <location>
        <begin position="147"/>
        <end position="167"/>
    </location>
</feature>
<accession>A0A2H0WA33</accession>
<evidence type="ECO:0000259" key="6">
    <source>
        <dbReference type="Pfam" id="PF04932"/>
    </source>
</evidence>
<evidence type="ECO:0000256" key="5">
    <source>
        <dbReference type="SAM" id="Phobius"/>
    </source>
</evidence>
<evidence type="ECO:0000313" key="8">
    <source>
        <dbReference type="Proteomes" id="UP000230093"/>
    </source>
</evidence>
<reference evidence="8" key="1">
    <citation type="submission" date="2017-09" db="EMBL/GenBank/DDBJ databases">
        <title>Depth-based differentiation of microbial function through sediment-hosted aquifers and enrichment of novel symbionts in the deep terrestrial subsurface.</title>
        <authorList>
            <person name="Probst A.J."/>
            <person name="Ladd B."/>
            <person name="Jarett J.K."/>
            <person name="Geller-Mcgrath D.E."/>
            <person name="Sieber C.M.K."/>
            <person name="Emerson J.B."/>
            <person name="Anantharaman K."/>
            <person name="Thomas B.C."/>
            <person name="Malmstrom R."/>
            <person name="Stieglmeier M."/>
            <person name="Klingl A."/>
            <person name="Woyke T."/>
            <person name="Ryan C.M."/>
            <person name="Banfield J.F."/>
        </authorList>
    </citation>
    <scope>NUCLEOTIDE SEQUENCE [LARGE SCALE GENOMIC DNA]</scope>
</reference>
<feature type="transmembrane region" description="Helical" evidence="5">
    <location>
        <begin position="321"/>
        <end position="343"/>
    </location>
</feature>
<dbReference type="PANTHER" id="PTHR37422">
    <property type="entry name" value="TEICHURONIC ACID BIOSYNTHESIS PROTEIN TUAE"/>
    <property type="match status" value="1"/>
</dbReference>
<feature type="transmembrane region" description="Helical" evidence="5">
    <location>
        <begin position="282"/>
        <end position="301"/>
    </location>
</feature>
<feature type="transmembrane region" description="Helical" evidence="5">
    <location>
        <begin position="229"/>
        <end position="251"/>
    </location>
</feature>
<evidence type="ECO:0000256" key="1">
    <source>
        <dbReference type="ARBA" id="ARBA00004141"/>
    </source>
</evidence>
<keyword evidence="4 5" id="KW-0472">Membrane</keyword>
<organism evidence="7 8">
    <name type="scientific">Candidatus Beckwithbacteria bacterium CG10_big_fil_rev_8_21_14_0_10_34_10</name>
    <dbReference type="NCBI Taxonomy" id="1974495"/>
    <lineage>
        <taxon>Bacteria</taxon>
        <taxon>Candidatus Beckwithiibacteriota</taxon>
    </lineage>
</organism>
<feature type="transmembrane region" description="Helical" evidence="5">
    <location>
        <begin position="9"/>
        <end position="27"/>
    </location>
</feature>
<feature type="transmembrane region" description="Helical" evidence="5">
    <location>
        <begin position="33"/>
        <end position="48"/>
    </location>
</feature>
<proteinExistence type="predicted"/>
<dbReference type="PANTHER" id="PTHR37422:SF17">
    <property type="entry name" value="O-ANTIGEN LIGASE"/>
    <property type="match status" value="1"/>
</dbReference>
<feature type="transmembrane region" description="Helical" evidence="5">
    <location>
        <begin position="439"/>
        <end position="463"/>
    </location>
</feature>
<protein>
    <recommendedName>
        <fullName evidence="6">O-antigen ligase-related domain-containing protein</fullName>
    </recommendedName>
</protein>
<dbReference type="EMBL" id="PEZT01000006">
    <property type="protein sequence ID" value="PIS09512.1"/>
    <property type="molecule type" value="Genomic_DNA"/>
</dbReference>
<feature type="transmembrane region" description="Helical" evidence="5">
    <location>
        <begin position="53"/>
        <end position="70"/>
    </location>
</feature>
<dbReference type="InterPro" id="IPR007016">
    <property type="entry name" value="O-antigen_ligase-rel_domated"/>
</dbReference>
<dbReference type="InterPro" id="IPR051533">
    <property type="entry name" value="WaaL-like"/>
</dbReference>
<name>A0A2H0WA33_9BACT</name>
<feature type="transmembrane region" description="Helical" evidence="5">
    <location>
        <begin position="397"/>
        <end position="419"/>
    </location>
</feature>
<keyword evidence="2 5" id="KW-0812">Transmembrane</keyword>
<feature type="domain" description="O-antigen ligase-related" evidence="6">
    <location>
        <begin position="266"/>
        <end position="415"/>
    </location>
</feature>